<keyword evidence="5 14" id="KW-0732">Signal</keyword>
<proteinExistence type="predicted"/>
<feature type="binding site" evidence="11">
    <location>
        <position position="380"/>
    </location>
    <ligand>
        <name>ATP</name>
        <dbReference type="ChEBI" id="CHEBI:30616"/>
    </ligand>
</feature>
<dbReference type="Gene3D" id="3.30.200.20">
    <property type="entry name" value="Phosphorylase Kinase, domain 1"/>
    <property type="match status" value="1"/>
</dbReference>
<keyword evidence="16" id="KW-1185">Reference proteome</keyword>
<keyword evidence="17" id="KW-0675">Receptor</keyword>
<evidence type="ECO:0000256" key="6">
    <source>
        <dbReference type="ARBA" id="ARBA00022737"/>
    </source>
</evidence>
<dbReference type="PANTHER" id="PTHR48010">
    <property type="entry name" value="OS05G0588300 PROTEIN"/>
    <property type="match status" value="1"/>
</dbReference>
<evidence type="ECO:0000256" key="9">
    <source>
        <dbReference type="ARBA" id="ARBA00022989"/>
    </source>
</evidence>
<dbReference type="SUPFAM" id="SSF56112">
    <property type="entry name" value="Protein kinase-like (PK-like)"/>
    <property type="match status" value="1"/>
</dbReference>
<dbReference type="Pfam" id="PF13855">
    <property type="entry name" value="LRR_8"/>
    <property type="match status" value="1"/>
</dbReference>
<keyword evidence="3" id="KW-0433">Leucine-rich repeat</keyword>
<dbReference type="FunFam" id="3.80.10.10:FF:000234">
    <property type="entry name" value="Probable inactive receptor kinase RLK902"/>
    <property type="match status" value="1"/>
</dbReference>
<evidence type="ECO:0000256" key="3">
    <source>
        <dbReference type="ARBA" id="ARBA00022614"/>
    </source>
</evidence>
<dbReference type="CDD" id="cd14066">
    <property type="entry name" value="STKc_IRAK"/>
    <property type="match status" value="1"/>
</dbReference>
<dbReference type="InterPro" id="IPR001611">
    <property type="entry name" value="Leu-rich_rpt"/>
</dbReference>
<dbReference type="KEGG" id="dzi:111294208"/>
<keyword evidence="6" id="KW-0677">Repeat</keyword>
<dbReference type="Proteomes" id="UP000515121">
    <property type="component" value="Unplaced"/>
</dbReference>
<evidence type="ECO:0000256" key="8">
    <source>
        <dbReference type="ARBA" id="ARBA00022840"/>
    </source>
</evidence>
<dbReference type="Gene3D" id="3.80.10.10">
    <property type="entry name" value="Ribonuclease Inhibitor"/>
    <property type="match status" value="2"/>
</dbReference>
<dbReference type="PROSITE" id="PS00107">
    <property type="entry name" value="PROTEIN_KINASE_ATP"/>
    <property type="match status" value="1"/>
</dbReference>
<feature type="compositionally biased region" description="Basic and acidic residues" evidence="12">
    <location>
        <begin position="613"/>
        <end position="625"/>
    </location>
</feature>
<feature type="region of interest" description="Disordered" evidence="12">
    <location>
        <begin position="613"/>
        <end position="634"/>
    </location>
</feature>
<keyword evidence="17" id="KW-0808">Transferase</keyword>
<evidence type="ECO:0000256" key="7">
    <source>
        <dbReference type="ARBA" id="ARBA00022741"/>
    </source>
</evidence>
<feature type="chain" id="PRO_5028327662" evidence="14">
    <location>
        <begin position="25"/>
        <end position="634"/>
    </location>
</feature>
<dbReference type="RefSeq" id="XP_022743173.1">
    <property type="nucleotide sequence ID" value="XM_022887438.1"/>
</dbReference>
<dbReference type="InterPro" id="IPR011009">
    <property type="entry name" value="Kinase-like_dom_sf"/>
</dbReference>
<keyword evidence="10 13" id="KW-0472">Membrane</keyword>
<dbReference type="AlphaFoldDB" id="A0A6P5YRM2"/>
<dbReference type="SUPFAM" id="SSF52058">
    <property type="entry name" value="L domain-like"/>
    <property type="match status" value="1"/>
</dbReference>
<dbReference type="OrthoDB" id="69842at2759"/>
<feature type="domain" description="Protein kinase" evidence="15">
    <location>
        <begin position="343"/>
        <end position="614"/>
    </location>
</feature>
<evidence type="ECO:0000256" key="11">
    <source>
        <dbReference type="PROSITE-ProRule" id="PRU10141"/>
    </source>
</evidence>
<dbReference type="GO" id="GO:0016020">
    <property type="term" value="C:membrane"/>
    <property type="evidence" value="ECO:0007669"/>
    <property type="project" value="UniProtKB-SubCell"/>
</dbReference>
<keyword evidence="8 11" id="KW-0067">ATP-binding</keyword>
<evidence type="ECO:0000256" key="4">
    <source>
        <dbReference type="ARBA" id="ARBA00022692"/>
    </source>
</evidence>
<dbReference type="GeneID" id="111294208"/>
<name>A0A6P5YRM2_DURZI</name>
<accession>A0A6P5YRM2</accession>
<dbReference type="PROSITE" id="PS50011">
    <property type="entry name" value="PROTEIN_KINASE_DOM"/>
    <property type="match status" value="1"/>
</dbReference>
<dbReference type="InterPro" id="IPR050994">
    <property type="entry name" value="At_inactive_RLKs"/>
</dbReference>
<keyword evidence="17" id="KW-0418">Kinase</keyword>
<evidence type="ECO:0000256" key="5">
    <source>
        <dbReference type="ARBA" id="ARBA00022729"/>
    </source>
</evidence>
<dbReference type="PANTHER" id="PTHR48010:SF40">
    <property type="entry name" value="RECEPTOR-LIKE KINASE"/>
    <property type="match status" value="1"/>
</dbReference>
<evidence type="ECO:0000256" key="13">
    <source>
        <dbReference type="SAM" id="Phobius"/>
    </source>
</evidence>
<keyword evidence="7 11" id="KW-0547">Nucleotide-binding</keyword>
<reference evidence="17" key="1">
    <citation type="submission" date="2025-08" db="UniProtKB">
        <authorList>
            <consortium name="RefSeq"/>
        </authorList>
    </citation>
    <scope>IDENTIFICATION</scope>
    <source>
        <tissue evidence="17">Fruit stalk</tissue>
    </source>
</reference>
<evidence type="ECO:0000256" key="1">
    <source>
        <dbReference type="ARBA" id="ARBA00004370"/>
    </source>
</evidence>
<evidence type="ECO:0000313" key="16">
    <source>
        <dbReference type="Proteomes" id="UP000515121"/>
    </source>
</evidence>
<dbReference type="GO" id="GO:0004672">
    <property type="term" value="F:protein kinase activity"/>
    <property type="evidence" value="ECO:0007669"/>
    <property type="project" value="InterPro"/>
</dbReference>
<evidence type="ECO:0000313" key="17">
    <source>
        <dbReference type="RefSeq" id="XP_022743173.1"/>
    </source>
</evidence>
<dbReference type="FunFam" id="1.10.510.10:FF:000095">
    <property type="entry name" value="protein STRUBBELIG-RECEPTOR FAMILY 8"/>
    <property type="match status" value="1"/>
</dbReference>
<dbReference type="GO" id="GO:0005524">
    <property type="term" value="F:ATP binding"/>
    <property type="evidence" value="ECO:0007669"/>
    <property type="project" value="UniProtKB-UniRule"/>
</dbReference>
<dbReference type="InterPro" id="IPR001245">
    <property type="entry name" value="Ser-Thr/Tyr_kinase_cat_dom"/>
</dbReference>
<dbReference type="Gene3D" id="1.10.510.10">
    <property type="entry name" value="Transferase(Phosphotransferase) domain 1"/>
    <property type="match status" value="1"/>
</dbReference>
<keyword evidence="2" id="KW-0597">Phosphoprotein</keyword>
<evidence type="ECO:0000256" key="10">
    <source>
        <dbReference type="ARBA" id="ARBA00023136"/>
    </source>
</evidence>
<feature type="signal peptide" evidence="14">
    <location>
        <begin position="1"/>
        <end position="24"/>
    </location>
</feature>
<evidence type="ECO:0000256" key="12">
    <source>
        <dbReference type="SAM" id="MobiDB-lite"/>
    </source>
</evidence>
<dbReference type="Pfam" id="PF07714">
    <property type="entry name" value="PK_Tyr_Ser-Thr"/>
    <property type="match status" value="1"/>
</dbReference>
<dbReference type="InterPro" id="IPR000719">
    <property type="entry name" value="Prot_kinase_dom"/>
</dbReference>
<dbReference type="InterPro" id="IPR032675">
    <property type="entry name" value="LRR_dom_sf"/>
</dbReference>
<comment type="subcellular location">
    <subcellularLocation>
        <location evidence="1">Membrane</location>
    </subcellularLocation>
</comment>
<evidence type="ECO:0000259" key="15">
    <source>
        <dbReference type="PROSITE" id="PS50011"/>
    </source>
</evidence>
<keyword evidence="9 13" id="KW-1133">Transmembrane helix</keyword>
<feature type="transmembrane region" description="Helical" evidence="13">
    <location>
        <begin position="259"/>
        <end position="284"/>
    </location>
</feature>
<evidence type="ECO:0000256" key="14">
    <source>
        <dbReference type="SAM" id="SignalP"/>
    </source>
</evidence>
<dbReference type="Pfam" id="PF00560">
    <property type="entry name" value="LRR_1"/>
    <property type="match status" value="2"/>
</dbReference>
<sequence>MKFQPFISLLFLLLSLHKFPEVVADLNSDSQALLDFAAAVQHARKLNWNATIPVCTSWVGITCNLKKSGVIAIHLPGIGLSGPIPINTIGKLNALTILSLRSNNLNGNLPSDIPSIPSLRCLFLQHNNFSSVFPTSLSPRLSVLDFSYNSFTGTIPTTIQSLTRLKILNLQNNSISGAIPNLNLPSLQVLNFSYNNLSGSIPNSLQRFPSSSFFGNPLLCGSPVKLCSTVSSSPSPFPSYFPSPPTVSQSRHATSKNKLGAGAIIAIVIGGLAFLLLLLVVIFIRCLKRTESGGSGLLNRKISAAGKSEKPNDFGSGVQEAEKNKLFFFEGCSYNFDLEDLLKASAEVLGKGSYGTTYKAALEEGTQVVVKRLKEVAVGKREFDQQMEVLGRVGRHPNVVRLRAYYYSKDEKLLVYNYMPAGSLFSLLHGNRSTGRTPLDWDSRMKIALGTARGIAHVHTEDGGKCTHGNIKSLNVLLSDELEACVSDVGLAPLMNAPVTMSRIVGYRAPEVIETRKVNQKSDVYSFGVLLLEMLTAKAPLQPSGHDGVVDLPRWVRSIVREEWTAEVFDVELLRFQHFQEEMLRMLQIALACVAKTPEKRPKMDETVRMIEDIRQSESKNRTSLEAESIIQTP</sequence>
<evidence type="ECO:0000256" key="2">
    <source>
        <dbReference type="ARBA" id="ARBA00022553"/>
    </source>
</evidence>
<keyword evidence="4 13" id="KW-0812">Transmembrane</keyword>
<gene>
    <name evidence="17" type="primary">LOC111294208</name>
</gene>
<organism evidence="16 17">
    <name type="scientific">Durio zibethinus</name>
    <name type="common">Durian</name>
    <dbReference type="NCBI Taxonomy" id="66656"/>
    <lineage>
        <taxon>Eukaryota</taxon>
        <taxon>Viridiplantae</taxon>
        <taxon>Streptophyta</taxon>
        <taxon>Embryophyta</taxon>
        <taxon>Tracheophyta</taxon>
        <taxon>Spermatophyta</taxon>
        <taxon>Magnoliopsida</taxon>
        <taxon>eudicotyledons</taxon>
        <taxon>Gunneridae</taxon>
        <taxon>Pentapetalae</taxon>
        <taxon>rosids</taxon>
        <taxon>malvids</taxon>
        <taxon>Malvales</taxon>
        <taxon>Malvaceae</taxon>
        <taxon>Helicteroideae</taxon>
        <taxon>Durio</taxon>
    </lineage>
</organism>
<dbReference type="FunFam" id="3.30.200.20:FF:000307">
    <property type="entry name" value="pollen receptor-like kinase 1"/>
    <property type="match status" value="1"/>
</dbReference>
<dbReference type="Pfam" id="PF08263">
    <property type="entry name" value="LRRNT_2"/>
    <property type="match status" value="1"/>
</dbReference>
<dbReference type="InterPro" id="IPR017441">
    <property type="entry name" value="Protein_kinase_ATP_BS"/>
</dbReference>
<protein>
    <submittedName>
        <fullName evidence="17">Probable inactive receptor kinase At5g58300</fullName>
    </submittedName>
</protein>
<dbReference type="InterPro" id="IPR013210">
    <property type="entry name" value="LRR_N_plant-typ"/>
</dbReference>